<keyword evidence="7 11" id="KW-0156">Chromatin regulator</keyword>
<evidence type="ECO:0000256" key="5">
    <source>
        <dbReference type="ARBA" id="ARBA00022679"/>
    </source>
</evidence>
<feature type="non-terminal residue" evidence="13">
    <location>
        <position position="1"/>
    </location>
</feature>
<evidence type="ECO:0000256" key="9">
    <source>
        <dbReference type="ARBA" id="ARBA00029821"/>
    </source>
</evidence>
<evidence type="ECO:0000256" key="1">
    <source>
        <dbReference type="ARBA" id="ARBA00004123"/>
    </source>
</evidence>
<evidence type="ECO:0000256" key="3">
    <source>
        <dbReference type="ARBA" id="ARBA00020987"/>
    </source>
</evidence>
<keyword evidence="5 11" id="KW-0808">Transferase</keyword>
<dbReference type="GO" id="GO:0032259">
    <property type="term" value="P:methylation"/>
    <property type="evidence" value="ECO:0007669"/>
    <property type="project" value="UniProtKB-KW"/>
</dbReference>
<dbReference type="InterPro" id="IPR025789">
    <property type="entry name" value="DOT1_dom"/>
</dbReference>
<keyword evidence="4 11" id="KW-0489">Methyltransferase</keyword>
<keyword evidence="8 11" id="KW-0539">Nucleus</keyword>
<dbReference type="EMBL" id="KN834906">
    <property type="protein sequence ID" value="KIK50378.1"/>
    <property type="molecule type" value="Genomic_DNA"/>
</dbReference>
<dbReference type="PANTHER" id="PTHR21451">
    <property type="entry name" value="HISTONE H3 METHYLTRANSFERASE"/>
    <property type="match status" value="1"/>
</dbReference>
<dbReference type="GO" id="GO:0000077">
    <property type="term" value="P:DNA damage checkpoint signaling"/>
    <property type="evidence" value="ECO:0007669"/>
    <property type="project" value="TreeGrafter"/>
</dbReference>
<comment type="miscellaneous">
    <text evidence="11">In contrast to other lysine histone methyltransferases, it does not contain a SET domain, suggesting the existence of another mechanism for methylation of lysine residues of histones.</text>
</comment>
<evidence type="ECO:0000256" key="2">
    <source>
        <dbReference type="ARBA" id="ARBA00012190"/>
    </source>
</evidence>
<dbReference type="InterPro" id="IPR030445">
    <property type="entry name" value="H3-K79_meTrfase"/>
</dbReference>
<feature type="domain" description="DOT1" evidence="12">
    <location>
        <begin position="1"/>
        <end position="217"/>
    </location>
</feature>
<dbReference type="Pfam" id="PF08123">
    <property type="entry name" value="DOT1"/>
    <property type="match status" value="1"/>
</dbReference>
<comment type="catalytic activity">
    <reaction evidence="10 11">
        <text>L-lysyl(79)-[histone H3] + 3 S-adenosyl-L-methionine = N(6),N(6),N(6)-trimethyl-L-lysyl(79)-[histone H3] + 3 S-adenosyl-L-homocysteine + 3 H(+)</text>
        <dbReference type="Rhea" id="RHEA:60328"/>
        <dbReference type="Rhea" id="RHEA-COMP:15549"/>
        <dbReference type="Rhea" id="RHEA-COMP:15552"/>
        <dbReference type="ChEBI" id="CHEBI:15378"/>
        <dbReference type="ChEBI" id="CHEBI:29969"/>
        <dbReference type="ChEBI" id="CHEBI:57856"/>
        <dbReference type="ChEBI" id="CHEBI:59789"/>
        <dbReference type="ChEBI" id="CHEBI:61961"/>
        <dbReference type="EC" id="2.1.1.360"/>
    </reaction>
</comment>
<dbReference type="GO" id="GO:0005634">
    <property type="term" value="C:nucleus"/>
    <property type="evidence" value="ECO:0007669"/>
    <property type="project" value="UniProtKB-SubCell"/>
</dbReference>
<evidence type="ECO:0000256" key="11">
    <source>
        <dbReference type="RuleBase" id="RU271113"/>
    </source>
</evidence>
<dbReference type="HOGENOM" id="CLU_095024_0_0_1"/>
<keyword evidence="6 11" id="KW-0949">S-adenosyl-L-methionine</keyword>
<dbReference type="EC" id="2.1.1.360" evidence="2 11"/>
<dbReference type="Gene3D" id="3.40.50.150">
    <property type="entry name" value="Vaccinia Virus protein VP39"/>
    <property type="match status" value="1"/>
</dbReference>
<keyword evidence="14" id="KW-1185">Reference proteome</keyword>
<evidence type="ECO:0000313" key="14">
    <source>
        <dbReference type="Proteomes" id="UP000053593"/>
    </source>
</evidence>
<comment type="similarity">
    <text evidence="11">Belongs to the class I-like SAM-binding methyltransferase superfamily. DOT1 family.</text>
</comment>
<dbReference type="GO" id="GO:0006281">
    <property type="term" value="P:DNA repair"/>
    <property type="evidence" value="ECO:0007669"/>
    <property type="project" value="TreeGrafter"/>
</dbReference>
<evidence type="ECO:0000256" key="4">
    <source>
        <dbReference type="ARBA" id="ARBA00022603"/>
    </source>
</evidence>
<dbReference type="PANTHER" id="PTHR21451:SF0">
    <property type="entry name" value="HISTONE-LYSINE N-METHYLTRANSFERASE, H3 LYSINE-79 SPECIFIC"/>
    <property type="match status" value="1"/>
</dbReference>
<evidence type="ECO:0000256" key="7">
    <source>
        <dbReference type="ARBA" id="ARBA00022853"/>
    </source>
</evidence>
<dbReference type="PROSITE" id="PS51569">
    <property type="entry name" value="DOT1"/>
    <property type="match status" value="1"/>
</dbReference>
<comment type="subcellular location">
    <subcellularLocation>
        <location evidence="1 11">Nucleus</location>
    </subcellularLocation>
</comment>
<comment type="function">
    <text evidence="11">Histone methyltransferase that specifically trimethylates histone H3 to form H3K79me3. This methylation is required for telomere silencing and for the pachytene checkpoint during the meiotic cell cycle by allowing the recruitment of RAD9 to double strand breaks. Nucleosomes are preferred as substrate compared to free histone.</text>
</comment>
<dbReference type="AlphaFoldDB" id="A0A0D0C6M6"/>
<comment type="activity regulation">
    <text evidence="11">Ubiquitination of histone H2B to form H2BK123ub1 is required for efficient DOT1 methyltransferase activity on histone H3.</text>
</comment>
<evidence type="ECO:0000256" key="6">
    <source>
        <dbReference type="ARBA" id="ARBA00022691"/>
    </source>
</evidence>
<dbReference type="Proteomes" id="UP000053593">
    <property type="component" value="Unassembled WGS sequence"/>
</dbReference>
<dbReference type="InterPro" id="IPR029063">
    <property type="entry name" value="SAM-dependent_MTases_sf"/>
</dbReference>
<reference evidence="13 14" key="1">
    <citation type="submission" date="2014-04" db="EMBL/GenBank/DDBJ databases">
        <title>Evolutionary Origins and Diversification of the Mycorrhizal Mutualists.</title>
        <authorList>
            <consortium name="DOE Joint Genome Institute"/>
            <consortium name="Mycorrhizal Genomics Consortium"/>
            <person name="Kohler A."/>
            <person name="Kuo A."/>
            <person name="Nagy L.G."/>
            <person name="Floudas D."/>
            <person name="Copeland A."/>
            <person name="Barry K.W."/>
            <person name="Cichocki N."/>
            <person name="Veneault-Fourrey C."/>
            <person name="LaButti K."/>
            <person name="Lindquist E.A."/>
            <person name="Lipzen A."/>
            <person name="Lundell T."/>
            <person name="Morin E."/>
            <person name="Murat C."/>
            <person name="Riley R."/>
            <person name="Ohm R."/>
            <person name="Sun H."/>
            <person name="Tunlid A."/>
            <person name="Henrissat B."/>
            <person name="Grigoriev I.V."/>
            <person name="Hibbett D.S."/>
            <person name="Martin F."/>
        </authorList>
    </citation>
    <scope>NUCLEOTIDE SEQUENCE [LARGE SCALE GENOMIC DNA]</scope>
    <source>
        <strain evidence="13 14">FD-317 M1</strain>
    </source>
</reference>
<evidence type="ECO:0000259" key="12">
    <source>
        <dbReference type="PROSITE" id="PS51569"/>
    </source>
</evidence>
<proteinExistence type="inferred from homology"/>
<dbReference type="GO" id="GO:0140956">
    <property type="term" value="F:histone H3K79 trimethyltransferase activity"/>
    <property type="evidence" value="ECO:0007669"/>
    <property type="project" value="UniProtKB-EC"/>
</dbReference>
<dbReference type="SUPFAM" id="SSF53335">
    <property type="entry name" value="S-adenosyl-L-methionine-dependent methyltransferases"/>
    <property type="match status" value="1"/>
</dbReference>
<accession>A0A0D0C6M6</accession>
<organism evidence="13 14">
    <name type="scientific">Collybiopsis luxurians FD-317 M1</name>
    <dbReference type="NCBI Taxonomy" id="944289"/>
    <lineage>
        <taxon>Eukaryota</taxon>
        <taxon>Fungi</taxon>
        <taxon>Dikarya</taxon>
        <taxon>Basidiomycota</taxon>
        <taxon>Agaricomycotina</taxon>
        <taxon>Agaricomycetes</taxon>
        <taxon>Agaricomycetidae</taxon>
        <taxon>Agaricales</taxon>
        <taxon>Marasmiineae</taxon>
        <taxon>Omphalotaceae</taxon>
        <taxon>Collybiopsis</taxon>
        <taxon>Collybiopsis luxurians</taxon>
    </lineage>
</organism>
<sequence>FHILQACYDHFVRPKFSVLKLGTCRGNETYGELTPRLLDRMFKQAGLCSGSWFVDLGSGIGHTVAQAALTYNCHAFGIELGEQIASVAQGMVKEVIAHSKIWGAEIGKMELACGGMCTSSHVQEVVQVADVILANNLKFDCKFNEDIKNLIICNMKQGSILISLVEFKISGLWNGKTRPGNEDIIGAMFELEEHQYNSGNVSWSISGGTYYLHRKLR</sequence>
<evidence type="ECO:0000256" key="8">
    <source>
        <dbReference type="ARBA" id="ARBA00023242"/>
    </source>
</evidence>
<evidence type="ECO:0000313" key="13">
    <source>
        <dbReference type="EMBL" id="KIK50378.1"/>
    </source>
</evidence>
<gene>
    <name evidence="13" type="ORF">GYMLUDRAFT_182869</name>
</gene>
<protein>
    <recommendedName>
        <fullName evidence="3 11">Histone-lysine N-methyltransferase, H3 lysine-79 specific</fullName>
        <ecNumber evidence="2 11">2.1.1.360</ecNumber>
    </recommendedName>
    <alternativeName>
        <fullName evidence="9 11">Histone H3-K79 methyltransferase</fullName>
    </alternativeName>
</protein>
<name>A0A0D0C6M6_9AGAR</name>
<evidence type="ECO:0000256" key="10">
    <source>
        <dbReference type="ARBA" id="ARBA00047770"/>
    </source>
</evidence>
<dbReference type="OrthoDB" id="443402at2759"/>